<dbReference type="RefSeq" id="XP_033449618.1">
    <property type="nucleotide sequence ID" value="XM_033586526.1"/>
</dbReference>
<dbReference type="Proteomes" id="UP000800082">
    <property type="component" value="Unassembled WGS sequence"/>
</dbReference>
<accession>A0A6A5RPX5</accession>
<dbReference type="Pfam" id="PF06985">
    <property type="entry name" value="HET"/>
    <property type="match status" value="1"/>
</dbReference>
<dbReference type="PANTHER" id="PTHR10622:SF10">
    <property type="entry name" value="HET DOMAIN-CONTAINING PROTEIN"/>
    <property type="match status" value="1"/>
</dbReference>
<name>A0A6A5RPX5_9PLEO</name>
<sequence length="340" mass="39276">MRLLSTNTKTLRLHEFPTDIPEYVILSHTWLDAGEVQFEDIEKPEVHNLPGYSKLLAACRQAMNDGFEWIWIDTCCINKNSSAELSEAINSMYSWYWQAEICYAYLVDVPANEDHTTPKSSFAKSRWWTRGWTLQELLAPAILEFYDSKWNRIGTKSSLIKSITAVTNIEERHLLNRETIHESTIAAIFSWASTRKTTRVEDIAYCLLGLVRVNIPLLYGEGSRAFYRLQLELLNQTAEHTIFAWDPMTNRGLRISLPRLPYQQSDGDFIAILNCRRGKGEFVGIKLKYISREQYCRVPGSRTILLTSNEVFGNYPYTIYIPAESRLRTGILKSRNRKPS</sequence>
<dbReference type="EMBL" id="ML978966">
    <property type="protein sequence ID" value="KAF1929370.1"/>
    <property type="molecule type" value="Genomic_DNA"/>
</dbReference>
<dbReference type="InterPro" id="IPR010730">
    <property type="entry name" value="HET"/>
</dbReference>
<feature type="domain" description="Heterokaryon incompatibility" evidence="1">
    <location>
        <begin position="23"/>
        <end position="111"/>
    </location>
</feature>
<dbReference type="GeneID" id="54344172"/>
<gene>
    <name evidence="2" type="ORF">M421DRAFT_100474</name>
</gene>
<dbReference type="PANTHER" id="PTHR10622">
    <property type="entry name" value="HET DOMAIN-CONTAINING PROTEIN"/>
    <property type="match status" value="1"/>
</dbReference>
<reference evidence="2" key="1">
    <citation type="journal article" date="2020" name="Stud. Mycol.">
        <title>101 Dothideomycetes genomes: a test case for predicting lifestyles and emergence of pathogens.</title>
        <authorList>
            <person name="Haridas S."/>
            <person name="Albert R."/>
            <person name="Binder M."/>
            <person name="Bloem J."/>
            <person name="Labutti K."/>
            <person name="Salamov A."/>
            <person name="Andreopoulos B."/>
            <person name="Baker S."/>
            <person name="Barry K."/>
            <person name="Bills G."/>
            <person name="Bluhm B."/>
            <person name="Cannon C."/>
            <person name="Castanera R."/>
            <person name="Culley D."/>
            <person name="Daum C."/>
            <person name="Ezra D."/>
            <person name="Gonzalez J."/>
            <person name="Henrissat B."/>
            <person name="Kuo A."/>
            <person name="Liang C."/>
            <person name="Lipzen A."/>
            <person name="Lutzoni F."/>
            <person name="Magnuson J."/>
            <person name="Mondo S."/>
            <person name="Nolan M."/>
            <person name="Ohm R."/>
            <person name="Pangilinan J."/>
            <person name="Park H.-J."/>
            <person name="Ramirez L."/>
            <person name="Alfaro M."/>
            <person name="Sun H."/>
            <person name="Tritt A."/>
            <person name="Yoshinaga Y."/>
            <person name="Zwiers L.-H."/>
            <person name="Turgeon B."/>
            <person name="Goodwin S."/>
            <person name="Spatafora J."/>
            <person name="Crous P."/>
            <person name="Grigoriev I."/>
        </authorList>
    </citation>
    <scope>NUCLEOTIDE SEQUENCE</scope>
    <source>
        <strain evidence="2">CBS 183.55</strain>
    </source>
</reference>
<keyword evidence="3" id="KW-1185">Reference proteome</keyword>
<evidence type="ECO:0000313" key="2">
    <source>
        <dbReference type="EMBL" id="KAF1929370.1"/>
    </source>
</evidence>
<organism evidence="2 3">
    <name type="scientific">Didymella exigua CBS 183.55</name>
    <dbReference type="NCBI Taxonomy" id="1150837"/>
    <lineage>
        <taxon>Eukaryota</taxon>
        <taxon>Fungi</taxon>
        <taxon>Dikarya</taxon>
        <taxon>Ascomycota</taxon>
        <taxon>Pezizomycotina</taxon>
        <taxon>Dothideomycetes</taxon>
        <taxon>Pleosporomycetidae</taxon>
        <taxon>Pleosporales</taxon>
        <taxon>Pleosporineae</taxon>
        <taxon>Didymellaceae</taxon>
        <taxon>Didymella</taxon>
    </lineage>
</organism>
<protein>
    <submittedName>
        <fullName evidence="2">HET-domain-containing protein</fullName>
    </submittedName>
</protein>
<evidence type="ECO:0000313" key="3">
    <source>
        <dbReference type="Proteomes" id="UP000800082"/>
    </source>
</evidence>
<dbReference type="AlphaFoldDB" id="A0A6A5RPX5"/>
<evidence type="ECO:0000259" key="1">
    <source>
        <dbReference type="Pfam" id="PF06985"/>
    </source>
</evidence>
<proteinExistence type="predicted"/>
<dbReference type="OrthoDB" id="20872at2759"/>